<keyword evidence="2" id="KW-1185">Reference proteome</keyword>
<reference evidence="1 2" key="1">
    <citation type="submission" date="2017-11" db="EMBL/GenBank/DDBJ databases">
        <title>Genome sequence of Lysinibacillus sphaericus, a lignin-degrading bacteria isolated from municipal solid waste soil.</title>
        <authorList>
            <person name="Persinoti G.F."/>
            <person name="Paixao D.A."/>
            <person name="Bugg T.D."/>
            <person name="Squina F.M."/>
        </authorList>
    </citation>
    <scope>NUCLEOTIDE SEQUENCE [LARGE SCALE GENOMIC DNA]</scope>
    <source>
        <strain evidence="1 2">A1</strain>
    </source>
</reference>
<dbReference type="AlphaFoldDB" id="A0A2S5D5H8"/>
<gene>
    <name evidence="1" type="ORF">LYSIN_03036</name>
</gene>
<evidence type="ECO:0000313" key="1">
    <source>
        <dbReference type="EMBL" id="POZ58252.1"/>
    </source>
</evidence>
<dbReference type="InterPro" id="IPR002514">
    <property type="entry name" value="Transposase_8"/>
</dbReference>
<dbReference type="InterPro" id="IPR009057">
    <property type="entry name" value="Homeodomain-like_sf"/>
</dbReference>
<dbReference type="Gene3D" id="1.10.10.60">
    <property type="entry name" value="Homeodomain-like"/>
    <property type="match status" value="1"/>
</dbReference>
<dbReference type="GO" id="GO:0006313">
    <property type="term" value="P:DNA transposition"/>
    <property type="evidence" value="ECO:0007669"/>
    <property type="project" value="InterPro"/>
</dbReference>
<evidence type="ECO:0000313" key="2">
    <source>
        <dbReference type="Proteomes" id="UP000237319"/>
    </source>
</evidence>
<dbReference type="Proteomes" id="UP000237319">
    <property type="component" value="Unassembled WGS sequence"/>
</dbReference>
<accession>A0A2S5D5H8</accession>
<protein>
    <recommendedName>
        <fullName evidence="3">Transposase</fullName>
    </recommendedName>
</protein>
<dbReference type="GO" id="GO:0003677">
    <property type="term" value="F:DNA binding"/>
    <property type="evidence" value="ECO:0007669"/>
    <property type="project" value="InterPro"/>
</dbReference>
<dbReference type="SUPFAM" id="SSF46689">
    <property type="entry name" value="Homeodomain-like"/>
    <property type="match status" value="1"/>
</dbReference>
<dbReference type="GO" id="GO:0004803">
    <property type="term" value="F:transposase activity"/>
    <property type="evidence" value="ECO:0007669"/>
    <property type="project" value="InterPro"/>
</dbReference>
<dbReference type="RefSeq" id="WP_103977499.1">
    <property type="nucleotide sequence ID" value="NZ_PGLV01000001.1"/>
</dbReference>
<comment type="caution">
    <text evidence="1">The sequence shown here is derived from an EMBL/GenBank/DDBJ whole genome shotgun (WGS) entry which is preliminary data.</text>
</comment>
<organism evidence="1 2">
    <name type="scientific">Lysinibacillus sphaericus</name>
    <name type="common">Bacillus sphaericus</name>
    <dbReference type="NCBI Taxonomy" id="1421"/>
    <lineage>
        <taxon>Bacteria</taxon>
        <taxon>Bacillati</taxon>
        <taxon>Bacillota</taxon>
        <taxon>Bacilli</taxon>
        <taxon>Bacillales</taxon>
        <taxon>Bacillaceae</taxon>
        <taxon>Lysinibacillus</taxon>
    </lineage>
</organism>
<dbReference type="Pfam" id="PF01527">
    <property type="entry name" value="HTH_Tnp_1"/>
    <property type="match status" value="1"/>
</dbReference>
<sequence length="86" mass="9826">MGNKRYSPDFKLELVKQYRLGTAVSKLSSEYGISEVTIYKWIKLYTPVDGVTDITKAEVLTVQKENERLKQEVDILKKAITIFAAN</sequence>
<proteinExistence type="predicted"/>
<name>A0A2S5D5H8_LYSSH</name>
<evidence type="ECO:0008006" key="3">
    <source>
        <dbReference type="Google" id="ProtNLM"/>
    </source>
</evidence>
<dbReference type="EMBL" id="PGLV01000001">
    <property type="protein sequence ID" value="POZ58252.1"/>
    <property type="molecule type" value="Genomic_DNA"/>
</dbReference>